<dbReference type="AlphaFoldDB" id="A0A1I7XQZ1"/>
<feature type="region of interest" description="Disordered" evidence="1">
    <location>
        <begin position="1"/>
        <end position="35"/>
    </location>
</feature>
<sequence length="35" mass="3983">MRNSRTPLGTYKEPTPRFPSQHMRCTSHGHCVGDP</sequence>
<dbReference type="Proteomes" id="UP000095283">
    <property type="component" value="Unplaced"/>
</dbReference>
<evidence type="ECO:0000313" key="3">
    <source>
        <dbReference type="WBParaSite" id="Hba_20148"/>
    </source>
</evidence>
<evidence type="ECO:0000313" key="2">
    <source>
        <dbReference type="Proteomes" id="UP000095283"/>
    </source>
</evidence>
<name>A0A1I7XQZ1_HETBA</name>
<keyword evidence="2" id="KW-1185">Reference proteome</keyword>
<reference evidence="3" key="1">
    <citation type="submission" date="2016-11" db="UniProtKB">
        <authorList>
            <consortium name="WormBaseParasite"/>
        </authorList>
    </citation>
    <scope>IDENTIFICATION</scope>
</reference>
<organism evidence="2 3">
    <name type="scientific">Heterorhabditis bacteriophora</name>
    <name type="common">Entomopathogenic nematode worm</name>
    <dbReference type="NCBI Taxonomy" id="37862"/>
    <lineage>
        <taxon>Eukaryota</taxon>
        <taxon>Metazoa</taxon>
        <taxon>Ecdysozoa</taxon>
        <taxon>Nematoda</taxon>
        <taxon>Chromadorea</taxon>
        <taxon>Rhabditida</taxon>
        <taxon>Rhabditina</taxon>
        <taxon>Rhabditomorpha</taxon>
        <taxon>Strongyloidea</taxon>
        <taxon>Heterorhabditidae</taxon>
        <taxon>Heterorhabditis</taxon>
    </lineage>
</organism>
<proteinExistence type="predicted"/>
<evidence type="ECO:0000256" key="1">
    <source>
        <dbReference type="SAM" id="MobiDB-lite"/>
    </source>
</evidence>
<accession>A0A1I7XQZ1</accession>
<dbReference type="WBParaSite" id="Hba_20148">
    <property type="protein sequence ID" value="Hba_20148"/>
    <property type="gene ID" value="Hba_20148"/>
</dbReference>
<protein>
    <submittedName>
        <fullName evidence="3">Uncharacterized protein</fullName>
    </submittedName>
</protein>